<sequence>MPIAVEVGIAKRMVAFTNGGSTAAGSFFDLICSLIGEVLRLVQSFAREGRQVPQELLFLMQLCEGDNFQKTPPGARSYAFLLPLALENLESSPEYAEFCRLLLTEERFNEVFPPAERGEAGNLAFPKEYLLSIAWRYLNQTGTPALLPEALGEILAQSEAVREKRSFNFRMVAPLVGLSGSGELPEFRLGRWRLRRLSESEVARVQYFRQYFSLPATMVYSGEAPPCLSFALVLEDCEVPFSGLAAGWNVVRPEFLPEKELKDLVSLLQAATSVGEFGRWYAISCPVLIYYTVDWAANPFGNPFSPDYAWPLGKIHFGREWFLPPAGWEDWVSRMFSFVERAPEPEKVRYRRALRWFAESIFCDNLGDRMMKLFVALEVLCLGGIKADRGKGQKIAARCSELLHQDDRERRRWRNFIRDAYEKVRSLLFHEGADEEKLARVIKEKLKISVPEECADLLEIAFRTAWNELALGPAREKA</sequence>
<dbReference type="KEGG" id="tpz:Tph_c02860"/>
<dbReference type="Proteomes" id="UP000000467">
    <property type="component" value="Chromosome"/>
</dbReference>
<reference evidence="1 2" key="1">
    <citation type="journal article" date="2012" name="BMC Genomics">
        <title>Genome-guided analysis of physiological and morphological traits of the fermentative acetate oxidizer Thermacetogenium phaeum.</title>
        <authorList>
            <person name="Oehler D."/>
            <person name="Poehlein A."/>
            <person name="Leimbach A."/>
            <person name="Muller N."/>
            <person name="Daniel R."/>
            <person name="Gottschalk G."/>
            <person name="Schink B."/>
        </authorList>
    </citation>
    <scope>NUCLEOTIDE SEQUENCE [LARGE SCALE GENOMIC DNA]</scope>
    <source>
        <strain evidence="2">ATCC BAA-254 / DSM 26808 / PB</strain>
    </source>
</reference>
<gene>
    <name evidence="1" type="ordered locus">Tph_c02860</name>
</gene>
<keyword evidence="2" id="KW-1185">Reference proteome</keyword>
<dbReference type="RefSeq" id="WP_015049452.1">
    <property type="nucleotide sequence ID" value="NC_018870.1"/>
</dbReference>
<dbReference type="AlphaFoldDB" id="K4LCP7"/>
<protein>
    <submittedName>
        <fullName evidence="1">Uncharacterized protein</fullName>
    </submittedName>
</protein>
<dbReference type="EMBL" id="CP003732">
    <property type="protein sequence ID" value="AFV10533.1"/>
    <property type="molecule type" value="Genomic_DNA"/>
</dbReference>
<dbReference type="HOGENOM" id="CLU_570996_0_0_9"/>
<evidence type="ECO:0000313" key="1">
    <source>
        <dbReference type="EMBL" id="AFV10533.1"/>
    </source>
</evidence>
<dbReference type="OrthoDB" id="9967093at2"/>
<proteinExistence type="predicted"/>
<dbReference type="STRING" id="1089553.Tph_c02860"/>
<evidence type="ECO:0000313" key="2">
    <source>
        <dbReference type="Proteomes" id="UP000000467"/>
    </source>
</evidence>
<name>K4LCP7_THEPS</name>
<organism evidence="1 2">
    <name type="scientific">Thermacetogenium phaeum (strain ATCC BAA-254 / DSM 26808 / PB)</name>
    <dbReference type="NCBI Taxonomy" id="1089553"/>
    <lineage>
        <taxon>Bacteria</taxon>
        <taxon>Bacillati</taxon>
        <taxon>Bacillota</taxon>
        <taxon>Clostridia</taxon>
        <taxon>Thermoanaerobacterales</taxon>
        <taxon>Thermoanaerobacteraceae</taxon>
        <taxon>Thermacetogenium</taxon>
    </lineage>
</organism>
<accession>K4LCP7</accession>